<dbReference type="GO" id="GO:0016993">
    <property type="term" value="F:precorrin-8X methylmutase activity"/>
    <property type="evidence" value="ECO:0007669"/>
    <property type="project" value="InterPro"/>
</dbReference>
<dbReference type="EMBL" id="FNFP01000001">
    <property type="protein sequence ID" value="SDJ80891.1"/>
    <property type="molecule type" value="Genomic_DNA"/>
</dbReference>
<dbReference type="UniPathway" id="UPA00148"/>
<dbReference type="Pfam" id="PF02570">
    <property type="entry name" value="CbiC"/>
    <property type="match status" value="1"/>
</dbReference>
<reference evidence="6 7" key="1">
    <citation type="submission" date="2016-10" db="EMBL/GenBank/DDBJ databases">
        <authorList>
            <person name="de Groot N.N."/>
        </authorList>
    </citation>
    <scope>NUCLEOTIDE SEQUENCE [LARGE SCALE GENOMIC DNA]</scope>
    <source>
        <strain evidence="6 7">DSM 18346</strain>
    </source>
</reference>
<dbReference type="STRING" id="393762.SAMN05660472_00018"/>
<dbReference type="InterPro" id="IPR036588">
    <property type="entry name" value="CobH/CbiC_sf"/>
</dbReference>
<evidence type="ECO:0000256" key="4">
    <source>
        <dbReference type="ARBA" id="ARBA00023235"/>
    </source>
</evidence>
<dbReference type="RefSeq" id="WP_090548540.1">
    <property type="nucleotide sequence ID" value="NZ_FNFP01000001.1"/>
</dbReference>
<sequence length="206" mass="22903">MEYIKDPFEIEKKSFEIITQELGEKTFPEKEGKIIKRVIHTTADFQYADITKISGDAISSSHDALRQGCKIYTDTKMAMSGINKRTLKALNSEIYCLVDDPQVVKEAKERGLTRSMVAMEKAVADKDTKIFVIGNAPTALFQLCQYIDEKRIHPHLVVGVPVGFVGAKESKEALLERDVPYITTVGRKGGSTVAAAIINALLYMMN</sequence>
<proteinExistence type="inferred from homology"/>
<evidence type="ECO:0000313" key="6">
    <source>
        <dbReference type="EMBL" id="SDJ80891.1"/>
    </source>
</evidence>
<dbReference type="AlphaFoldDB" id="A0A1G8WRR8"/>
<dbReference type="OrthoDB" id="9780708at2"/>
<dbReference type="PANTHER" id="PTHR43588">
    <property type="entry name" value="COBALT-PRECORRIN-8 METHYLMUTASE"/>
    <property type="match status" value="1"/>
</dbReference>
<dbReference type="Gene3D" id="3.40.50.10230">
    <property type="entry name" value="Cobalamin biosynthesis CobH/CbiC, precorrin-8X methylmutase"/>
    <property type="match status" value="1"/>
</dbReference>
<dbReference type="GO" id="GO:0009236">
    <property type="term" value="P:cobalamin biosynthetic process"/>
    <property type="evidence" value="ECO:0007669"/>
    <property type="project" value="UniProtKB-UniPathway"/>
</dbReference>
<evidence type="ECO:0000256" key="2">
    <source>
        <dbReference type="ARBA" id="ARBA00009774"/>
    </source>
</evidence>
<comment type="similarity">
    <text evidence="2">Belongs to the CobH/CbiC family.</text>
</comment>
<accession>A0A1G8WRR8</accession>
<gene>
    <name evidence="6" type="ORF">SAMN05660472_00018</name>
</gene>
<evidence type="ECO:0000313" key="7">
    <source>
        <dbReference type="Proteomes" id="UP000198718"/>
    </source>
</evidence>
<comment type="pathway">
    <text evidence="1">Cofactor biosynthesis; adenosylcobalamin biosynthesis.</text>
</comment>
<dbReference type="InterPro" id="IPR003722">
    <property type="entry name" value="Cbl_synth_CobH/CbiC"/>
</dbReference>
<name>A0A1G8WRR8_9FIRM</name>
<organism evidence="6 7">
    <name type="scientific">Natronincola ferrireducens</name>
    <dbReference type="NCBI Taxonomy" id="393762"/>
    <lineage>
        <taxon>Bacteria</taxon>
        <taxon>Bacillati</taxon>
        <taxon>Bacillota</taxon>
        <taxon>Clostridia</taxon>
        <taxon>Peptostreptococcales</taxon>
        <taxon>Natronincolaceae</taxon>
        <taxon>Natronincola</taxon>
    </lineage>
</organism>
<dbReference type="PANTHER" id="PTHR43588:SF1">
    <property type="entry name" value="COBALT-PRECORRIN-8 METHYLMUTASE"/>
    <property type="match status" value="1"/>
</dbReference>
<evidence type="ECO:0000256" key="3">
    <source>
        <dbReference type="ARBA" id="ARBA00022573"/>
    </source>
</evidence>
<keyword evidence="4" id="KW-0413">Isomerase</keyword>
<dbReference type="SUPFAM" id="SSF63965">
    <property type="entry name" value="Precorrin-8X methylmutase CbiC/CobH"/>
    <property type="match status" value="1"/>
</dbReference>
<keyword evidence="3" id="KW-0169">Cobalamin biosynthesis</keyword>
<dbReference type="Proteomes" id="UP000198718">
    <property type="component" value="Unassembled WGS sequence"/>
</dbReference>
<evidence type="ECO:0000256" key="1">
    <source>
        <dbReference type="ARBA" id="ARBA00004953"/>
    </source>
</evidence>
<protein>
    <submittedName>
        <fullName evidence="6">Precorrin-8X methylmutase</fullName>
    </submittedName>
</protein>
<keyword evidence="7" id="KW-1185">Reference proteome</keyword>
<feature type="domain" description="Cobalamin biosynthesis precorrin-8X methylmutase CobH/CbiC" evidence="5">
    <location>
        <begin position="9"/>
        <end position="204"/>
    </location>
</feature>
<evidence type="ECO:0000259" key="5">
    <source>
        <dbReference type="Pfam" id="PF02570"/>
    </source>
</evidence>